<proteinExistence type="predicted"/>
<evidence type="ECO:0000313" key="2">
    <source>
        <dbReference type="Proteomes" id="UP000744676"/>
    </source>
</evidence>
<gene>
    <name evidence="1" type="ORF">D0Z00_003442</name>
</gene>
<comment type="caution">
    <text evidence="1">The sequence shown here is derived from an EMBL/GenBank/DDBJ whole genome shotgun (WGS) entry which is preliminary data.</text>
</comment>
<keyword evidence="2" id="KW-1185">Reference proteome</keyword>
<evidence type="ECO:0000313" key="1">
    <source>
        <dbReference type="EMBL" id="KAF5094667.1"/>
    </source>
</evidence>
<dbReference type="EMBL" id="QVQA01000155">
    <property type="protein sequence ID" value="KAF5094667.1"/>
    <property type="molecule type" value="Genomic_DNA"/>
</dbReference>
<accession>A0ACB6V1E8</accession>
<name>A0ACB6V1E8_9ASCO</name>
<sequence>MSKIPAYNIYIGGLASLETAKAAGFTHVVSLIPGALPATVDLTAFAGHLHIEVDDDEETDIMKHFTDSNKFILDALNNSEDNKVLVHCVAGMSRSVTIVLAYLLLQAHIAKDPATRASLMLEEEAEAEVDRLMAQQINPARGLLTLPNESFREQLTIYARSGCDASPARPLYRQWVLRQQAATGVPPEAPRYVSAISREAGAEGHPASILRCKKCRTPLAASAGFILHTPADPITAASAHGYRKAGPPSATGATNMAPRNGMLFTSSLPAQCMQYFMEPVLWMRPELEKGLLEGKLSCPKCAAKKYPKIISSVIEEPTKLIDGVEYPADYSNPNPNGELDNLYLDMNGIVHPCTHPEGRPAPETEDEMMVEVFRYTDRVLSMARPRKVLMIAVDGVAPRAKMNQQRSRRFRAAQDARIENQAREEALVQAEAQGHIIDEAVKGKRRWDSNVITPGTPFMTVLAKSLRYWTVYKLNNDPGWKDLKVIISDATVPGEGEHKIMEFIRSQRADPTYDPNTSHCIYGLDADLIFLGLATHEPHFRILREDVYAKDKNSRGGNRNNNNFGITSEDQARLQVEESARSKELTPFIWLHVDILRQYLEAELTIKQLPFAWNLERAIDDWVFLCFFVGNDFLPHLPSMDVRDHSIEKLRQIWMDSLGQMGGYLTCDGEANLKRLEVVLRKLALDEKRSLERKYRDDMQRAANKRQRMEDSDRANVRSMEDRAIALDAEQRAAAGAAPAISKNRGEKAPIQPLENMPLYTPSGESVGNIHMSNSDIVKNRNAINMANMANKNAAEQLRSLLLNGGAPPSDSSAADTPTSSSDDKFNIDAVHASDDEEEKSKKRKAEEPASRDTEEPEEIDLGRNGYNERYYRAKFNIPASEVHAKRRDLVFKYIEGVCWVLKYYYQGCASWNWYYPYHYAPFAADFVDIGDFEMKFERGEPFRPYEQLMSVLPAASNHTLPKVFRPLMSDSDSDILDFYPEDFLIDMNGKKNAWQGIPLLPFIDEKRLLTAVQGKYGELTADETLRNTNQKEYLYIGPHNVMYKELVHTLYGDAEATDSASLSVVAKKTLGLAGTVFKDVNCVPGAPFAYPLNTGGFPDIAQNGAISVRFDYPELPVPNKSMLRPGVHLTPSVLTRFEEQKLASRDSYRPGYRGRNGADTKVLERKAESSQKAPGYPGSYENFVGVGTAANSAYERERGPDEYDNRGYGGDRNTNNYNGSSRGGYNQRGGNYRGRGGGYRNGGYNNGGGYNNNNGGGGYNNNNGRYNNGGRGGYNNNNNNYGGRGGYNNNNNYQNNGNGRYNEFQNTNRRY</sequence>
<organism evidence="1 2">
    <name type="scientific">Geotrichum galactomycetum</name>
    <dbReference type="NCBI Taxonomy" id="27317"/>
    <lineage>
        <taxon>Eukaryota</taxon>
        <taxon>Fungi</taxon>
        <taxon>Dikarya</taxon>
        <taxon>Ascomycota</taxon>
        <taxon>Saccharomycotina</taxon>
        <taxon>Dipodascomycetes</taxon>
        <taxon>Dipodascales</taxon>
        <taxon>Dipodascaceae</taxon>
        <taxon>Geotrichum</taxon>
    </lineage>
</organism>
<dbReference type="Proteomes" id="UP000744676">
    <property type="component" value="Unassembled WGS sequence"/>
</dbReference>
<protein>
    <submittedName>
        <fullName evidence="1">Uncharacterized protein</fullName>
    </submittedName>
</protein>
<reference evidence="1 2" key="1">
    <citation type="journal article" date="2020" name="Front. Microbiol.">
        <title>Phenotypic and Genetic Characterization of the Cheese Ripening Yeast Geotrichum candidum.</title>
        <authorList>
            <person name="Perkins V."/>
            <person name="Vignola S."/>
            <person name="Lessard M.H."/>
            <person name="Plante P.L."/>
            <person name="Corbeil J."/>
            <person name="Dugat-Bony E."/>
            <person name="Frenette M."/>
            <person name="Labrie S."/>
        </authorList>
    </citation>
    <scope>NUCLEOTIDE SEQUENCE [LARGE SCALE GENOMIC DNA]</scope>
    <source>
        <strain evidence="1 2">LMA-1147</strain>
    </source>
</reference>